<dbReference type="SMART" id="SM00304">
    <property type="entry name" value="HAMP"/>
    <property type="match status" value="1"/>
</dbReference>
<reference evidence="7" key="1">
    <citation type="submission" date="2018-08" db="EMBL/GenBank/DDBJ databases">
        <authorList>
            <person name="Jin W."/>
            <person name="Wang H."/>
            <person name="Yang Y."/>
            <person name="Li M."/>
            <person name="Liu J."/>
        </authorList>
    </citation>
    <scope>NUCLEOTIDE SEQUENCE</scope>
    <source>
        <strain evidence="7">AESS21</strain>
    </source>
</reference>
<keyword evidence="4" id="KW-0812">Transmembrane</keyword>
<dbReference type="RefSeq" id="WP_213217767.1">
    <property type="nucleotide sequence ID" value="NZ_QTKU01000005.1"/>
</dbReference>
<organism evidence="7 8">
    <name type="scientific">Roseibium polysiphoniae</name>
    <dbReference type="NCBI Taxonomy" id="2571221"/>
    <lineage>
        <taxon>Bacteria</taxon>
        <taxon>Pseudomonadati</taxon>
        <taxon>Pseudomonadota</taxon>
        <taxon>Alphaproteobacteria</taxon>
        <taxon>Hyphomicrobiales</taxon>
        <taxon>Stappiaceae</taxon>
        <taxon>Roseibium</taxon>
    </lineage>
</organism>
<accession>A0A944GV74</accession>
<sequence>MLGNISVTKKGAAAFSILALIGAIAGGLTYFKTVSALDQVHAASTVSSVTTQSLELKSEIYDQALAVKTFLLTGDRDWRDRSADLSSDIAGRFDSLKSDIQSTIPQEAALLDEMRSAWSTWYGTFVQKQVGYMRTPETVDLARALELTPESRALMQNIETTSVRLTEALETSKSNFLGAQDAQLQLVKSIALTSALLIVAFAVILGFINNTLVSRPLSKLNRIVDSLAKGDTTQEIDFGNRSDEIGTMAGALGIFRMNLIKNRDLEADSARQRENADVEKQAEMDRVAAEFEATVMGASEEIIQSLGSLNEKSETLFNIANGTTQQAMSVSAAAEQATGNVNTVAGATEELSASIREINEQVRASSKLADDASTEVERSNQAVATLQQVVAKIGDVTSLITDIAEQTNLLALNATIEAARAGDAGKGFAVVASEVKALAEQTSKATEEIDRQISEMREAADDSISATASVADMVRSIAERTSQMAVSTEQQDAATSEIASNVTEAADGTLGVSQSITEVSSSASKTGDLSSDMRSSVEQLHERSTHLRDAMHQFLSQVRAA</sequence>
<name>A0A944GV74_9HYPH</name>
<gene>
    <name evidence="7" type="ORF">DYI23_19635</name>
</gene>
<dbReference type="Pfam" id="PF00672">
    <property type="entry name" value="HAMP"/>
    <property type="match status" value="1"/>
</dbReference>
<dbReference type="GO" id="GO:0016020">
    <property type="term" value="C:membrane"/>
    <property type="evidence" value="ECO:0007669"/>
    <property type="project" value="InterPro"/>
</dbReference>
<dbReference type="Pfam" id="PF00015">
    <property type="entry name" value="MCPsignal"/>
    <property type="match status" value="1"/>
</dbReference>
<dbReference type="InterPro" id="IPR004090">
    <property type="entry name" value="Chemotax_Me-accpt_rcpt"/>
</dbReference>
<dbReference type="InterPro" id="IPR004089">
    <property type="entry name" value="MCPsignal_dom"/>
</dbReference>
<dbReference type="EMBL" id="QTKU01000005">
    <property type="protein sequence ID" value="MBS8262446.1"/>
    <property type="molecule type" value="Genomic_DNA"/>
</dbReference>
<dbReference type="SUPFAM" id="SSF58104">
    <property type="entry name" value="Methyl-accepting chemotaxis protein (MCP) signaling domain"/>
    <property type="match status" value="1"/>
</dbReference>
<dbReference type="Gene3D" id="6.10.340.10">
    <property type="match status" value="1"/>
</dbReference>
<feature type="transmembrane region" description="Helical" evidence="4">
    <location>
        <begin position="190"/>
        <end position="208"/>
    </location>
</feature>
<proteinExistence type="inferred from homology"/>
<evidence type="ECO:0000259" key="6">
    <source>
        <dbReference type="PROSITE" id="PS50885"/>
    </source>
</evidence>
<feature type="domain" description="HAMP" evidence="6">
    <location>
        <begin position="211"/>
        <end position="264"/>
    </location>
</feature>
<reference evidence="7" key="2">
    <citation type="journal article" date="2021" name="Microorganisms">
        <title>Bacterial Dimethylsulfoniopropionate Biosynthesis in the East China Sea.</title>
        <authorList>
            <person name="Liu J."/>
            <person name="Zhang Y."/>
            <person name="Liu J."/>
            <person name="Zhong H."/>
            <person name="Williams B.T."/>
            <person name="Zheng Y."/>
            <person name="Curson A.R.J."/>
            <person name="Sun C."/>
            <person name="Sun H."/>
            <person name="Song D."/>
            <person name="Wagner Mackenzie B."/>
            <person name="Bermejo Martinez A."/>
            <person name="Todd J.D."/>
            <person name="Zhang X.H."/>
        </authorList>
    </citation>
    <scope>NUCLEOTIDE SEQUENCE</scope>
    <source>
        <strain evidence="7">AESS21</strain>
    </source>
</reference>
<dbReference type="CDD" id="cd06225">
    <property type="entry name" value="HAMP"/>
    <property type="match status" value="1"/>
</dbReference>
<evidence type="ECO:0000313" key="7">
    <source>
        <dbReference type="EMBL" id="MBS8262446.1"/>
    </source>
</evidence>
<evidence type="ECO:0000256" key="4">
    <source>
        <dbReference type="SAM" id="Phobius"/>
    </source>
</evidence>
<dbReference type="PANTHER" id="PTHR32089">
    <property type="entry name" value="METHYL-ACCEPTING CHEMOTAXIS PROTEIN MCPB"/>
    <property type="match status" value="1"/>
</dbReference>
<keyword evidence="1 3" id="KW-0807">Transducer</keyword>
<evidence type="ECO:0000256" key="3">
    <source>
        <dbReference type="PROSITE-ProRule" id="PRU00284"/>
    </source>
</evidence>
<dbReference type="PROSITE" id="PS50885">
    <property type="entry name" value="HAMP"/>
    <property type="match status" value="1"/>
</dbReference>
<dbReference type="PANTHER" id="PTHR32089:SF112">
    <property type="entry name" value="LYSOZYME-LIKE PROTEIN-RELATED"/>
    <property type="match status" value="1"/>
</dbReference>
<dbReference type="InterPro" id="IPR003660">
    <property type="entry name" value="HAMP_dom"/>
</dbReference>
<dbReference type="Gene3D" id="1.10.287.950">
    <property type="entry name" value="Methyl-accepting chemotaxis protein"/>
    <property type="match status" value="1"/>
</dbReference>
<dbReference type="AlphaFoldDB" id="A0A944GV74"/>
<evidence type="ECO:0000313" key="8">
    <source>
        <dbReference type="Proteomes" id="UP000705379"/>
    </source>
</evidence>
<comment type="similarity">
    <text evidence="2">Belongs to the methyl-accepting chemotaxis (MCP) protein family.</text>
</comment>
<dbReference type="GO" id="GO:0006935">
    <property type="term" value="P:chemotaxis"/>
    <property type="evidence" value="ECO:0007669"/>
    <property type="project" value="InterPro"/>
</dbReference>
<keyword evidence="4" id="KW-0472">Membrane</keyword>
<comment type="caution">
    <text evidence="7">The sequence shown here is derived from an EMBL/GenBank/DDBJ whole genome shotgun (WGS) entry which is preliminary data.</text>
</comment>
<dbReference type="PRINTS" id="PR00260">
    <property type="entry name" value="CHEMTRNSDUCR"/>
</dbReference>
<evidence type="ECO:0000259" key="5">
    <source>
        <dbReference type="PROSITE" id="PS50111"/>
    </source>
</evidence>
<dbReference type="GO" id="GO:0004888">
    <property type="term" value="F:transmembrane signaling receptor activity"/>
    <property type="evidence" value="ECO:0007669"/>
    <property type="project" value="InterPro"/>
</dbReference>
<dbReference type="Proteomes" id="UP000705379">
    <property type="component" value="Unassembled WGS sequence"/>
</dbReference>
<feature type="transmembrane region" description="Helical" evidence="4">
    <location>
        <begin position="12"/>
        <end position="31"/>
    </location>
</feature>
<evidence type="ECO:0000256" key="2">
    <source>
        <dbReference type="ARBA" id="ARBA00029447"/>
    </source>
</evidence>
<keyword evidence="4" id="KW-1133">Transmembrane helix</keyword>
<protein>
    <submittedName>
        <fullName evidence="7">Methyl-accepting chemotaxis protein</fullName>
    </submittedName>
</protein>
<dbReference type="SMART" id="SM00283">
    <property type="entry name" value="MA"/>
    <property type="match status" value="1"/>
</dbReference>
<evidence type="ECO:0000256" key="1">
    <source>
        <dbReference type="ARBA" id="ARBA00023224"/>
    </source>
</evidence>
<dbReference type="GO" id="GO:0007165">
    <property type="term" value="P:signal transduction"/>
    <property type="evidence" value="ECO:0007669"/>
    <property type="project" value="UniProtKB-KW"/>
</dbReference>
<dbReference type="PROSITE" id="PS50111">
    <property type="entry name" value="CHEMOTAXIS_TRANSDUC_2"/>
    <property type="match status" value="1"/>
</dbReference>
<feature type="domain" description="Methyl-accepting transducer" evidence="5">
    <location>
        <begin position="298"/>
        <end position="541"/>
    </location>
</feature>